<protein>
    <submittedName>
        <fullName evidence="1">Uncharacterized protein</fullName>
    </submittedName>
</protein>
<dbReference type="RefSeq" id="WP_150209269.1">
    <property type="nucleotide sequence ID" value="NZ_CP029190.1"/>
</dbReference>
<dbReference type="InterPro" id="IPR045682">
    <property type="entry name" value="DUF6193"/>
</dbReference>
<accession>A0A5P2D672</accession>
<name>A0A5P2D672_STRVZ</name>
<dbReference type="EMBL" id="CP029190">
    <property type="protein sequence ID" value="QES49697.1"/>
    <property type="molecule type" value="Genomic_DNA"/>
</dbReference>
<gene>
    <name evidence="1" type="ORF">DEJ50_19680</name>
</gene>
<sequence>MTQPLPPKPDLPDLTAARRSGRAAVIEVTWQRLILSRRWTRERHRILWPESTYQGLVPLLEAAYEVPALRQLYPFTSHDTLGFSTCTEYPYEVHLPVVTPLPDGRFRLRRFHTGAPLAHAGTPSEVIALLTANHPGPAA</sequence>
<organism evidence="1 2">
    <name type="scientific">Streptomyces venezuelae</name>
    <dbReference type="NCBI Taxonomy" id="54571"/>
    <lineage>
        <taxon>Bacteria</taxon>
        <taxon>Bacillati</taxon>
        <taxon>Actinomycetota</taxon>
        <taxon>Actinomycetes</taxon>
        <taxon>Kitasatosporales</taxon>
        <taxon>Streptomycetaceae</taxon>
        <taxon>Streptomyces</taxon>
    </lineage>
</organism>
<evidence type="ECO:0000313" key="2">
    <source>
        <dbReference type="Proteomes" id="UP000325211"/>
    </source>
</evidence>
<dbReference type="AlphaFoldDB" id="A0A5P2D672"/>
<dbReference type="Pfam" id="PF19692">
    <property type="entry name" value="DUF6193"/>
    <property type="match status" value="1"/>
</dbReference>
<proteinExistence type="predicted"/>
<dbReference type="Proteomes" id="UP000325211">
    <property type="component" value="Chromosome"/>
</dbReference>
<dbReference type="OrthoDB" id="3378006at2"/>
<evidence type="ECO:0000313" key="1">
    <source>
        <dbReference type="EMBL" id="QES49697.1"/>
    </source>
</evidence>
<reference evidence="1 2" key="1">
    <citation type="submission" date="2018-05" db="EMBL/GenBank/DDBJ databases">
        <title>Streptomyces venezuelae.</title>
        <authorList>
            <person name="Kim W."/>
            <person name="Lee N."/>
            <person name="Cho B.-K."/>
        </authorList>
    </citation>
    <scope>NUCLEOTIDE SEQUENCE [LARGE SCALE GENOMIC DNA]</scope>
    <source>
        <strain evidence="1 2">ATCC 21782</strain>
    </source>
</reference>